<dbReference type="Pfam" id="PF07524">
    <property type="entry name" value="Bromo_TP"/>
    <property type="match status" value="1"/>
</dbReference>
<reference evidence="9" key="1">
    <citation type="submission" date="2021-08" db="EMBL/GenBank/DDBJ databases">
        <title>WGS assembly of Ceratopteris richardii.</title>
        <authorList>
            <person name="Marchant D.B."/>
            <person name="Chen G."/>
            <person name="Jenkins J."/>
            <person name="Shu S."/>
            <person name="Leebens-Mack J."/>
            <person name="Grimwood J."/>
            <person name="Schmutz J."/>
            <person name="Soltis P."/>
            <person name="Soltis D."/>
            <person name="Chen Z.-H."/>
        </authorList>
    </citation>
    <scope>NUCLEOTIDE SEQUENCE</scope>
    <source>
        <strain evidence="9">Whitten #5841</strain>
        <tissue evidence="9">Leaf</tissue>
    </source>
</reference>
<feature type="compositionally biased region" description="Polar residues" evidence="7">
    <location>
        <begin position="1"/>
        <end position="15"/>
    </location>
</feature>
<name>A0A8T2RXY2_CERRI</name>
<dbReference type="OrthoDB" id="436852at2759"/>
<dbReference type="Proteomes" id="UP000825935">
    <property type="component" value="Chromosome 24"/>
</dbReference>
<feature type="region of interest" description="Disordered" evidence="7">
    <location>
        <begin position="184"/>
        <end position="206"/>
    </location>
</feature>
<dbReference type="PANTHER" id="PTHR46338">
    <property type="entry name" value="TRANSCRIPTION INITIATION FACTOR TFIID SUBUNIT 8"/>
    <property type="match status" value="1"/>
</dbReference>
<keyword evidence="10" id="KW-1185">Reference proteome</keyword>
<dbReference type="InterPro" id="IPR006565">
    <property type="entry name" value="BTP"/>
</dbReference>
<dbReference type="InterPro" id="IPR019473">
    <property type="entry name" value="TFIID_su8_C"/>
</dbReference>
<dbReference type="EMBL" id="CM035429">
    <property type="protein sequence ID" value="KAH7300328.1"/>
    <property type="molecule type" value="Genomic_DNA"/>
</dbReference>
<dbReference type="AlphaFoldDB" id="A0A8T2RXY2"/>
<organism evidence="9 10">
    <name type="scientific">Ceratopteris richardii</name>
    <name type="common">Triangle waterfern</name>
    <dbReference type="NCBI Taxonomy" id="49495"/>
    <lineage>
        <taxon>Eukaryota</taxon>
        <taxon>Viridiplantae</taxon>
        <taxon>Streptophyta</taxon>
        <taxon>Embryophyta</taxon>
        <taxon>Tracheophyta</taxon>
        <taxon>Polypodiopsida</taxon>
        <taxon>Polypodiidae</taxon>
        <taxon>Polypodiales</taxon>
        <taxon>Pteridineae</taxon>
        <taxon>Pteridaceae</taxon>
        <taxon>Parkerioideae</taxon>
        <taxon>Ceratopteris</taxon>
    </lineage>
</organism>
<keyword evidence="6" id="KW-0539">Nucleus</keyword>
<dbReference type="CDD" id="cd08049">
    <property type="entry name" value="TAF8"/>
    <property type="match status" value="1"/>
</dbReference>
<feature type="compositionally biased region" description="Basic and acidic residues" evidence="7">
    <location>
        <begin position="187"/>
        <end position="202"/>
    </location>
</feature>
<evidence type="ECO:0000313" key="9">
    <source>
        <dbReference type="EMBL" id="KAH7300328.1"/>
    </source>
</evidence>
<proteinExistence type="inferred from homology"/>
<evidence type="ECO:0000256" key="5">
    <source>
        <dbReference type="ARBA" id="ARBA00023163"/>
    </source>
</evidence>
<comment type="subcellular location">
    <subcellularLocation>
        <location evidence="1">Nucleus</location>
    </subcellularLocation>
</comment>
<protein>
    <recommendedName>
        <fullName evidence="3">Transcription initiation factor TFIID subunit 8</fullName>
    </recommendedName>
</protein>
<dbReference type="InterPro" id="IPR037818">
    <property type="entry name" value="TAF8"/>
</dbReference>
<accession>A0A8T2RXY2</accession>
<dbReference type="Pfam" id="PF10406">
    <property type="entry name" value="TAF8_C"/>
    <property type="match status" value="1"/>
</dbReference>
<dbReference type="SMART" id="SM00576">
    <property type="entry name" value="BTP"/>
    <property type="match status" value="1"/>
</dbReference>
<keyword evidence="5" id="KW-0804">Transcription</keyword>
<dbReference type="GO" id="GO:0046982">
    <property type="term" value="F:protein heterodimerization activity"/>
    <property type="evidence" value="ECO:0007669"/>
    <property type="project" value="InterPro"/>
</dbReference>
<keyword evidence="4" id="KW-0805">Transcription regulation</keyword>
<feature type="region of interest" description="Disordered" evidence="7">
    <location>
        <begin position="1"/>
        <end position="26"/>
    </location>
</feature>
<evidence type="ECO:0000259" key="8">
    <source>
        <dbReference type="SMART" id="SM00576"/>
    </source>
</evidence>
<comment type="similarity">
    <text evidence="2">Belongs to the TAF8 family.</text>
</comment>
<dbReference type="GO" id="GO:0005669">
    <property type="term" value="C:transcription factor TFIID complex"/>
    <property type="evidence" value="ECO:0007669"/>
    <property type="project" value="InterPro"/>
</dbReference>
<evidence type="ECO:0000256" key="6">
    <source>
        <dbReference type="ARBA" id="ARBA00023242"/>
    </source>
</evidence>
<feature type="domain" description="Bromodomain associated" evidence="8">
    <location>
        <begin position="33"/>
        <end position="110"/>
    </location>
</feature>
<dbReference type="InterPro" id="IPR009072">
    <property type="entry name" value="Histone-fold"/>
</dbReference>
<evidence type="ECO:0000313" key="10">
    <source>
        <dbReference type="Proteomes" id="UP000825935"/>
    </source>
</evidence>
<evidence type="ECO:0000256" key="2">
    <source>
        <dbReference type="ARBA" id="ARBA00008767"/>
    </source>
</evidence>
<feature type="compositionally biased region" description="Acidic residues" evidence="7">
    <location>
        <begin position="16"/>
        <end position="25"/>
    </location>
</feature>
<feature type="region of interest" description="Disordered" evidence="7">
    <location>
        <begin position="244"/>
        <end position="267"/>
    </location>
</feature>
<evidence type="ECO:0000256" key="3">
    <source>
        <dbReference type="ARBA" id="ARBA00017307"/>
    </source>
</evidence>
<evidence type="ECO:0000256" key="4">
    <source>
        <dbReference type="ARBA" id="ARBA00023015"/>
    </source>
</evidence>
<sequence>MNVSGRNFYQRTSSNENEESADVDENPLCTDADEFPRALAKTAVAQICEAAGFQAFQLSALDKLADIAIRYLSDTAKASQFYANISGRTQSNAIDVLCAVEDINEGGLVHAHKAMSTSDIPSQLKRFIEYTEEIPFCKPIPKFPIRKRPALTPTFSTLGEKPPGGHIPSWLPAFPDVHTYKSTPIWNERKGDPRKDKLEQAKQRRKAERSLLSLHLRLSAKGSSEIASVENASHDMKLWGTPQVENLNIGSPSKSDTSSSIEMEGATSSIQKLPISTLLPRDAKEDSSGVLHGFKASFSLPNNEKSDGSLDLPSVLEVFAPALEAATLTIQETTGTTDPSNSRRRMQSLVMSFDYGSRVKEKSAAALLSLQKKEKKWVLPELKDDEKDEKKRRALQILEQSLGTFDEALHDTRH</sequence>
<evidence type="ECO:0000256" key="7">
    <source>
        <dbReference type="SAM" id="MobiDB-lite"/>
    </source>
</evidence>
<dbReference type="OMA" id="CAVEDIN"/>
<comment type="caution">
    <text evidence="9">The sequence shown here is derived from an EMBL/GenBank/DDBJ whole genome shotgun (WGS) entry which is preliminary data.</text>
</comment>
<dbReference type="Gene3D" id="1.10.20.10">
    <property type="entry name" value="Histone, subunit A"/>
    <property type="match status" value="1"/>
</dbReference>
<dbReference type="PANTHER" id="PTHR46338:SF1">
    <property type="entry name" value="TRANSCRIPTION INITIATION FACTOR TFIID SUBUNIT 8"/>
    <property type="match status" value="1"/>
</dbReference>
<evidence type="ECO:0000256" key="1">
    <source>
        <dbReference type="ARBA" id="ARBA00004123"/>
    </source>
</evidence>
<gene>
    <name evidence="9" type="ORF">KP509_24G056500</name>
</gene>